<dbReference type="Pfam" id="PF00620">
    <property type="entry name" value="RhoGAP"/>
    <property type="match status" value="1"/>
</dbReference>
<dbReference type="EMBL" id="VXAA01011564">
    <property type="protein sequence ID" value="NXI75096.1"/>
    <property type="molecule type" value="Genomic_DNA"/>
</dbReference>
<comment type="caution">
    <text evidence="2">The sequence shown here is derived from an EMBL/GenBank/DDBJ whole genome shotgun (WGS) entry which is preliminary data.</text>
</comment>
<name>A0A7K9VR91_ANSSE</name>
<feature type="non-terminal residue" evidence="2">
    <location>
        <position position="86"/>
    </location>
</feature>
<dbReference type="InterPro" id="IPR008936">
    <property type="entry name" value="Rho_GTPase_activation_prot"/>
</dbReference>
<dbReference type="PANTHER" id="PTHR23179">
    <property type="entry name" value="T-CELL ACTIVATION RHO GTPASE ACTIVATING PROTEIN-RELATED"/>
    <property type="match status" value="1"/>
</dbReference>
<dbReference type="Proteomes" id="UP000567872">
    <property type="component" value="Unassembled WGS sequence"/>
</dbReference>
<dbReference type="GO" id="GO:0007165">
    <property type="term" value="P:signal transduction"/>
    <property type="evidence" value="ECO:0007669"/>
    <property type="project" value="InterPro"/>
</dbReference>
<feature type="domain" description="Rho-GAP" evidence="1">
    <location>
        <begin position="1"/>
        <end position="81"/>
    </location>
</feature>
<gene>
    <name evidence="2" type="primary">Tagap_1</name>
    <name evidence="2" type="ORF">ANSSEM_R13422</name>
</gene>
<dbReference type="Gene3D" id="1.10.555.10">
    <property type="entry name" value="Rho GTPase activation protein"/>
    <property type="match status" value="1"/>
</dbReference>
<dbReference type="SUPFAM" id="SSF48350">
    <property type="entry name" value="GTPase activation domain, GAP"/>
    <property type="match status" value="1"/>
</dbReference>
<dbReference type="InterPro" id="IPR000198">
    <property type="entry name" value="RhoGAP_dom"/>
</dbReference>
<sequence>VADKLPRPNLVLLRHLLSVLHRISQNADTNRMDSNNLAICVGPNMLGPETDNTLPLEVQKEMNDKVTVLVEFLIDNCSEIFGEDIA</sequence>
<evidence type="ECO:0000313" key="3">
    <source>
        <dbReference type="Proteomes" id="UP000567872"/>
    </source>
</evidence>
<dbReference type="PROSITE" id="PS50238">
    <property type="entry name" value="RHOGAP"/>
    <property type="match status" value="1"/>
</dbReference>
<keyword evidence="3" id="KW-1185">Reference proteome</keyword>
<evidence type="ECO:0000259" key="1">
    <source>
        <dbReference type="PROSITE" id="PS50238"/>
    </source>
</evidence>
<dbReference type="AlphaFoldDB" id="A0A7K9VR91"/>
<protein>
    <submittedName>
        <fullName evidence="2">TAGAP protein</fullName>
    </submittedName>
</protein>
<dbReference type="GO" id="GO:0005096">
    <property type="term" value="F:GTPase activator activity"/>
    <property type="evidence" value="ECO:0007669"/>
    <property type="project" value="TreeGrafter"/>
</dbReference>
<organism evidence="2 3">
    <name type="scientific">Anseranas semipalmata</name>
    <name type="common">Magpie goose</name>
    <name type="synonym">Anas semipalmata</name>
    <dbReference type="NCBI Taxonomy" id="8851"/>
    <lineage>
        <taxon>Eukaryota</taxon>
        <taxon>Metazoa</taxon>
        <taxon>Chordata</taxon>
        <taxon>Craniata</taxon>
        <taxon>Vertebrata</taxon>
        <taxon>Euteleostomi</taxon>
        <taxon>Archelosauria</taxon>
        <taxon>Archosauria</taxon>
        <taxon>Dinosauria</taxon>
        <taxon>Saurischia</taxon>
        <taxon>Theropoda</taxon>
        <taxon>Coelurosauria</taxon>
        <taxon>Aves</taxon>
        <taxon>Neognathae</taxon>
        <taxon>Galloanserae</taxon>
        <taxon>Anseriformes</taxon>
        <taxon>Anseranatidae</taxon>
        <taxon>Anseranas</taxon>
    </lineage>
</organism>
<evidence type="ECO:0000313" key="2">
    <source>
        <dbReference type="EMBL" id="NXI75096.1"/>
    </source>
</evidence>
<accession>A0A7K9VR91</accession>
<feature type="non-terminal residue" evidence="2">
    <location>
        <position position="1"/>
    </location>
</feature>
<proteinExistence type="predicted"/>
<dbReference type="PANTHER" id="PTHR23179:SF26">
    <property type="entry name" value="T-CELL ACTIVATION RHO GTPASE-ACTIVATING PROTEIN"/>
    <property type="match status" value="1"/>
</dbReference>
<reference evidence="2 3" key="1">
    <citation type="submission" date="2019-09" db="EMBL/GenBank/DDBJ databases">
        <title>Bird 10,000 Genomes (B10K) Project - Family phase.</title>
        <authorList>
            <person name="Zhang G."/>
        </authorList>
    </citation>
    <scope>NUCLEOTIDE SEQUENCE [LARGE SCALE GENOMIC DNA]</scope>
    <source>
        <strain evidence="2">B10K-DU-001-57</strain>
        <tissue evidence="2">Muscle</tissue>
    </source>
</reference>
<dbReference type="OrthoDB" id="27389at2759"/>